<proteinExistence type="predicted"/>
<evidence type="ECO:0000313" key="2">
    <source>
        <dbReference type="EMBL" id="RUO30334.1"/>
    </source>
</evidence>
<evidence type="ECO:0000259" key="1">
    <source>
        <dbReference type="Pfam" id="PF04230"/>
    </source>
</evidence>
<feature type="domain" description="Polysaccharide pyruvyl transferase" evidence="1">
    <location>
        <begin position="14"/>
        <end position="309"/>
    </location>
</feature>
<gene>
    <name evidence="2" type="ORF">CWE14_13270</name>
</gene>
<protein>
    <recommendedName>
        <fullName evidence="1">Polysaccharide pyruvyl transferase domain-containing protein</fullName>
    </recommendedName>
</protein>
<dbReference type="RefSeq" id="WP_126799816.1">
    <property type="nucleotide sequence ID" value="NZ_PIPO01000006.1"/>
</dbReference>
<evidence type="ECO:0000313" key="3">
    <source>
        <dbReference type="Proteomes" id="UP000287823"/>
    </source>
</evidence>
<sequence length="376" mass="42727">MSIFIEVKGIGIPNKGAELMLVALMEHFAQKGTDVKFVSEPYTDYFNRARYGLYQRASFAVKGIRLDWIWSLVPARLRKQYGIVLDREINVILDASGFAYGDQWGVDKLVSRLSKRLKKYKLNGTKVILMPQAFGPFKNAGFESALKDLAEHADLICVRDRESYQHLTSIVGKSENIEQFPDFTGLVLPSEHSVHNDMNYGICFIPNAKMIEMRDDGERYKAEMTKAARWAYQNGYKVTLLVHEGIKDMNLAKEIKAKVDDKILILGASDPKEIKQIISRSCIVVSSRFHGLVSALSQGVPAVATGWSHKYMELMHDYNVEEMMVEDLQDISKKLQWVCIEENAESIKAKLNKSAISQKQHIALMWDKIDSILKLN</sequence>
<dbReference type="Pfam" id="PF04230">
    <property type="entry name" value="PS_pyruv_trans"/>
    <property type="match status" value="1"/>
</dbReference>
<comment type="caution">
    <text evidence="2">The sequence shown here is derived from an EMBL/GenBank/DDBJ whole genome shotgun (WGS) entry which is preliminary data.</text>
</comment>
<name>A0A432WD60_9GAMM</name>
<dbReference type="Proteomes" id="UP000287823">
    <property type="component" value="Unassembled WGS sequence"/>
</dbReference>
<accession>A0A432WD60</accession>
<reference evidence="2 3" key="1">
    <citation type="journal article" date="2011" name="Front. Microbiol.">
        <title>Genomic signatures of strain selection and enhancement in Bacillus atrophaeus var. globigii, a historical biowarfare simulant.</title>
        <authorList>
            <person name="Gibbons H.S."/>
            <person name="Broomall S.M."/>
            <person name="McNew L.A."/>
            <person name="Daligault H."/>
            <person name="Chapman C."/>
            <person name="Bruce D."/>
            <person name="Karavis M."/>
            <person name="Krepps M."/>
            <person name="McGregor P.A."/>
            <person name="Hong C."/>
            <person name="Park K.H."/>
            <person name="Akmal A."/>
            <person name="Feldman A."/>
            <person name="Lin J.S."/>
            <person name="Chang W.E."/>
            <person name="Higgs B.W."/>
            <person name="Demirev P."/>
            <person name="Lindquist J."/>
            <person name="Liem A."/>
            <person name="Fochler E."/>
            <person name="Read T.D."/>
            <person name="Tapia R."/>
            <person name="Johnson S."/>
            <person name="Bishop-Lilly K.A."/>
            <person name="Detter C."/>
            <person name="Han C."/>
            <person name="Sozhamannan S."/>
            <person name="Rosenzweig C.N."/>
            <person name="Skowronski E.W."/>
        </authorList>
    </citation>
    <scope>NUCLEOTIDE SEQUENCE [LARGE SCALE GENOMIC DNA]</scope>
    <source>
        <strain evidence="2 3">Y4G10-17</strain>
    </source>
</reference>
<dbReference type="EMBL" id="PIPO01000006">
    <property type="protein sequence ID" value="RUO30334.1"/>
    <property type="molecule type" value="Genomic_DNA"/>
</dbReference>
<dbReference type="AlphaFoldDB" id="A0A432WD60"/>
<dbReference type="PANTHER" id="PTHR36836:SF1">
    <property type="entry name" value="COLANIC ACID BIOSYNTHESIS PROTEIN WCAK"/>
    <property type="match status" value="1"/>
</dbReference>
<organism evidence="2 3">
    <name type="scientific">Aliidiomarina soli</name>
    <dbReference type="NCBI Taxonomy" id="1928574"/>
    <lineage>
        <taxon>Bacteria</taxon>
        <taxon>Pseudomonadati</taxon>
        <taxon>Pseudomonadota</taxon>
        <taxon>Gammaproteobacteria</taxon>
        <taxon>Alteromonadales</taxon>
        <taxon>Idiomarinaceae</taxon>
        <taxon>Aliidiomarina</taxon>
    </lineage>
</organism>
<dbReference type="PANTHER" id="PTHR36836">
    <property type="entry name" value="COLANIC ACID BIOSYNTHESIS PROTEIN WCAK"/>
    <property type="match status" value="1"/>
</dbReference>
<dbReference type="InterPro" id="IPR007345">
    <property type="entry name" value="Polysacch_pyruvyl_Trfase"/>
</dbReference>
<dbReference type="SUPFAM" id="SSF53756">
    <property type="entry name" value="UDP-Glycosyltransferase/glycogen phosphorylase"/>
    <property type="match status" value="1"/>
</dbReference>
<keyword evidence="3" id="KW-1185">Reference proteome</keyword>